<evidence type="ECO:0000256" key="1">
    <source>
        <dbReference type="ARBA" id="ARBA00023157"/>
    </source>
</evidence>
<keyword evidence="2" id="KW-1133">Transmembrane helix</keyword>
<dbReference type="Gene3D" id="3.40.30.10">
    <property type="entry name" value="Glutaredoxin"/>
    <property type="match status" value="1"/>
</dbReference>
<dbReference type="InterPro" id="IPR017937">
    <property type="entry name" value="Thioredoxin_CS"/>
</dbReference>
<dbReference type="SUPFAM" id="SSF52833">
    <property type="entry name" value="Thioredoxin-like"/>
    <property type="match status" value="1"/>
</dbReference>
<gene>
    <name evidence="4" type="ORF">ACFSKK_22890</name>
</gene>
<dbReference type="InterPro" id="IPR000866">
    <property type="entry name" value="AhpC/TSA"/>
</dbReference>
<evidence type="ECO:0000256" key="2">
    <source>
        <dbReference type="SAM" id="Phobius"/>
    </source>
</evidence>
<proteinExistence type="predicted"/>
<evidence type="ECO:0000259" key="3">
    <source>
        <dbReference type="PROSITE" id="PS51352"/>
    </source>
</evidence>
<sequence>MLRKLVRVTIIVLIGVAFIYMAINLAEKSTAAEVGGPAPDFTLENMDGNMVSLTDYRGEFVILNFFASWCPPCREEAPELQSFEEEYGDQTKLLILSRAEPKIQVQEFIEEFKSTSTYLLDYNDSMAKPYGVAGQPETFFIDESGIIRYHHVGPMTKEFMVETVNKYTKNHHYQKSKRTQ</sequence>
<keyword evidence="2" id="KW-0812">Transmembrane</keyword>
<comment type="caution">
    <text evidence="4">The sequence shown here is derived from an EMBL/GenBank/DDBJ whole genome shotgun (WGS) entry which is preliminary data.</text>
</comment>
<protein>
    <submittedName>
        <fullName evidence="4">TlpA family protein disulfide reductase</fullName>
    </submittedName>
</protein>
<dbReference type="PROSITE" id="PS51352">
    <property type="entry name" value="THIOREDOXIN_2"/>
    <property type="match status" value="1"/>
</dbReference>
<keyword evidence="5" id="KW-1185">Reference proteome</keyword>
<dbReference type="InterPro" id="IPR013766">
    <property type="entry name" value="Thioredoxin_domain"/>
</dbReference>
<dbReference type="EMBL" id="JBHUIK010000007">
    <property type="protein sequence ID" value="MFD2216526.1"/>
    <property type="molecule type" value="Genomic_DNA"/>
</dbReference>
<keyword evidence="2" id="KW-0472">Membrane</keyword>
<evidence type="ECO:0000313" key="4">
    <source>
        <dbReference type="EMBL" id="MFD2216526.1"/>
    </source>
</evidence>
<dbReference type="InterPro" id="IPR036249">
    <property type="entry name" value="Thioredoxin-like_sf"/>
</dbReference>
<dbReference type="RefSeq" id="WP_379053367.1">
    <property type="nucleotide sequence ID" value="NZ_JBHUIK010000007.1"/>
</dbReference>
<feature type="domain" description="Thioredoxin" evidence="3">
    <location>
        <begin position="32"/>
        <end position="169"/>
    </location>
</feature>
<dbReference type="PANTHER" id="PTHR42852:SF13">
    <property type="entry name" value="PROTEIN DIPZ"/>
    <property type="match status" value="1"/>
</dbReference>
<reference evidence="5" key="1">
    <citation type="journal article" date="2019" name="Int. J. Syst. Evol. Microbiol.">
        <title>The Global Catalogue of Microorganisms (GCM) 10K type strain sequencing project: providing services to taxonomists for standard genome sequencing and annotation.</title>
        <authorList>
            <consortium name="The Broad Institute Genomics Platform"/>
            <consortium name="The Broad Institute Genome Sequencing Center for Infectious Disease"/>
            <person name="Wu L."/>
            <person name="Ma J."/>
        </authorList>
    </citation>
    <scope>NUCLEOTIDE SEQUENCE [LARGE SCALE GENOMIC DNA]</scope>
    <source>
        <strain evidence="5">CGMCC 1.15474</strain>
    </source>
</reference>
<feature type="transmembrane region" description="Helical" evidence="2">
    <location>
        <begin position="5"/>
        <end position="23"/>
    </location>
</feature>
<dbReference type="PANTHER" id="PTHR42852">
    <property type="entry name" value="THIOL:DISULFIDE INTERCHANGE PROTEIN DSBE"/>
    <property type="match status" value="1"/>
</dbReference>
<dbReference type="Proteomes" id="UP001597318">
    <property type="component" value="Unassembled WGS sequence"/>
</dbReference>
<dbReference type="CDD" id="cd02966">
    <property type="entry name" value="TlpA_like_family"/>
    <property type="match status" value="1"/>
</dbReference>
<name>A0ABW5C3X1_9BACI</name>
<evidence type="ECO:0000313" key="5">
    <source>
        <dbReference type="Proteomes" id="UP001597318"/>
    </source>
</evidence>
<organism evidence="4 5">
    <name type="scientific">Metabacillus endolithicus</name>
    <dbReference type="NCBI Taxonomy" id="1535204"/>
    <lineage>
        <taxon>Bacteria</taxon>
        <taxon>Bacillati</taxon>
        <taxon>Bacillota</taxon>
        <taxon>Bacilli</taxon>
        <taxon>Bacillales</taxon>
        <taxon>Bacillaceae</taxon>
        <taxon>Metabacillus</taxon>
    </lineage>
</organism>
<keyword evidence="1" id="KW-1015">Disulfide bond</keyword>
<accession>A0ABW5C3X1</accession>
<dbReference type="InterPro" id="IPR050553">
    <property type="entry name" value="Thioredoxin_ResA/DsbE_sf"/>
</dbReference>
<dbReference type="PROSITE" id="PS00194">
    <property type="entry name" value="THIOREDOXIN_1"/>
    <property type="match status" value="1"/>
</dbReference>
<dbReference type="Pfam" id="PF00578">
    <property type="entry name" value="AhpC-TSA"/>
    <property type="match status" value="1"/>
</dbReference>